<organism evidence="1 2">
    <name type="scientific">Mikania micrantha</name>
    <name type="common">bitter vine</name>
    <dbReference type="NCBI Taxonomy" id="192012"/>
    <lineage>
        <taxon>Eukaryota</taxon>
        <taxon>Viridiplantae</taxon>
        <taxon>Streptophyta</taxon>
        <taxon>Embryophyta</taxon>
        <taxon>Tracheophyta</taxon>
        <taxon>Spermatophyta</taxon>
        <taxon>Magnoliopsida</taxon>
        <taxon>eudicotyledons</taxon>
        <taxon>Gunneridae</taxon>
        <taxon>Pentapetalae</taxon>
        <taxon>asterids</taxon>
        <taxon>campanulids</taxon>
        <taxon>Asterales</taxon>
        <taxon>Asteraceae</taxon>
        <taxon>Asteroideae</taxon>
        <taxon>Heliantheae alliance</taxon>
        <taxon>Eupatorieae</taxon>
        <taxon>Mikania</taxon>
    </lineage>
</organism>
<evidence type="ECO:0000313" key="1">
    <source>
        <dbReference type="EMBL" id="KAD5802398.1"/>
    </source>
</evidence>
<dbReference type="OrthoDB" id="10254973at2759"/>
<dbReference type="EMBL" id="SZYD01000007">
    <property type="protein sequence ID" value="KAD5802398.1"/>
    <property type="molecule type" value="Genomic_DNA"/>
</dbReference>
<name>A0A5N6P0P8_9ASTR</name>
<evidence type="ECO:0000313" key="2">
    <source>
        <dbReference type="Proteomes" id="UP000326396"/>
    </source>
</evidence>
<accession>A0A5N6P0P8</accession>
<dbReference type="AlphaFoldDB" id="A0A5N6P0P8"/>
<protein>
    <submittedName>
        <fullName evidence="1">Uncharacterized protein</fullName>
    </submittedName>
</protein>
<gene>
    <name evidence="1" type="ORF">E3N88_13758</name>
</gene>
<sequence length="148" mass="16786">MGKGIGSFGKRRNKSLCIRRPYSFSGRIKILELKFDHTDHQIMTSLIVKSDSMPSAIEDLNAAIQDITSQANLILILFLNHNILEECERRQKKIEELLVKLKSGEKELIAHLEELRSLKVKKITFSSSIASFLLNSLTALPHVCKKIL</sequence>
<keyword evidence="2" id="KW-1185">Reference proteome</keyword>
<reference evidence="1 2" key="1">
    <citation type="submission" date="2019-05" db="EMBL/GenBank/DDBJ databases">
        <title>Mikania micrantha, genome provides insights into the molecular mechanism of rapid growth.</title>
        <authorList>
            <person name="Liu B."/>
        </authorList>
    </citation>
    <scope>NUCLEOTIDE SEQUENCE [LARGE SCALE GENOMIC DNA]</scope>
    <source>
        <strain evidence="1">NLD-2019</strain>
        <tissue evidence="1">Leaf</tissue>
    </source>
</reference>
<proteinExistence type="predicted"/>
<comment type="caution">
    <text evidence="1">The sequence shown here is derived from an EMBL/GenBank/DDBJ whole genome shotgun (WGS) entry which is preliminary data.</text>
</comment>
<dbReference type="Proteomes" id="UP000326396">
    <property type="component" value="Linkage Group LG15"/>
</dbReference>